<sequence>MGTLFFKDKHQSPNLKKTSNHDQRLLTVSLVEPPQTSLVCKSMQAKMVVESLAQALLFEFPLAPEA</sequence>
<dbReference type="AlphaFoldDB" id="A0A0D5Y1D1"/>
<name>A0A0D5Y1D1_9PSED</name>
<dbReference type="EMBL" id="CP011110">
    <property type="protein sequence ID" value="AKA24784.1"/>
    <property type="molecule type" value="Genomic_DNA"/>
</dbReference>
<proteinExistence type="predicted"/>
<evidence type="ECO:0000313" key="2">
    <source>
        <dbReference type="Proteomes" id="UP000032748"/>
    </source>
</evidence>
<evidence type="ECO:0000313" key="1">
    <source>
        <dbReference type="EMBL" id="AKA24784.1"/>
    </source>
</evidence>
<dbReference type="KEGG" id="pcz:PCL1606_33330"/>
<protein>
    <submittedName>
        <fullName evidence="1">Uncharacterized protein</fullName>
    </submittedName>
</protein>
<organism evidence="1 2">
    <name type="scientific">Pseudomonas chlororaphis</name>
    <dbReference type="NCBI Taxonomy" id="587753"/>
    <lineage>
        <taxon>Bacteria</taxon>
        <taxon>Pseudomonadati</taxon>
        <taxon>Pseudomonadota</taxon>
        <taxon>Gammaproteobacteria</taxon>
        <taxon>Pseudomonadales</taxon>
        <taxon>Pseudomonadaceae</taxon>
        <taxon>Pseudomonas</taxon>
    </lineage>
</organism>
<dbReference type="Proteomes" id="UP000032748">
    <property type="component" value="Chromosome"/>
</dbReference>
<reference evidence="1 2" key="1">
    <citation type="journal article" date="2015" name="Mol. Plant Microbe Interact.">
        <title>Comparative Genomic Analysis of Pseudomonas chlororaphis PCL1606 Reveals New Insight into Antifungal Compounds Involved in Biocontrol.</title>
        <authorList>
            <person name="Calderon C.E."/>
            <person name="Ramos C."/>
            <person name="de Vicente A."/>
            <person name="Cazorla F.M."/>
        </authorList>
    </citation>
    <scope>NUCLEOTIDE SEQUENCE [LARGE SCALE GENOMIC DNA]</scope>
    <source>
        <strain evidence="1 2">PCL1606</strain>
    </source>
</reference>
<gene>
    <name evidence="1" type="ORF">PCL1606_33330</name>
</gene>
<accession>A0A0D5Y1D1</accession>